<feature type="domain" description="DUF6535" evidence="3">
    <location>
        <begin position="55"/>
        <end position="230"/>
    </location>
</feature>
<feature type="transmembrane region" description="Helical" evidence="2">
    <location>
        <begin position="203"/>
        <end position="225"/>
    </location>
</feature>
<keyword evidence="5" id="KW-1185">Reference proteome</keyword>
<dbReference type="OrthoDB" id="3235960at2759"/>
<name>A0A8H5LJX0_9AGAR</name>
<reference evidence="4 5" key="1">
    <citation type="journal article" date="2020" name="ISME J.">
        <title>Uncovering the hidden diversity of litter-decomposition mechanisms in mushroom-forming fungi.</title>
        <authorList>
            <person name="Floudas D."/>
            <person name="Bentzer J."/>
            <person name="Ahren D."/>
            <person name="Johansson T."/>
            <person name="Persson P."/>
            <person name="Tunlid A."/>
        </authorList>
    </citation>
    <scope>NUCLEOTIDE SEQUENCE [LARGE SCALE GENOMIC DNA]</scope>
    <source>
        <strain evidence="4 5">CBS 146.42</strain>
    </source>
</reference>
<feature type="transmembrane region" description="Helical" evidence="2">
    <location>
        <begin position="237"/>
        <end position="255"/>
    </location>
</feature>
<evidence type="ECO:0000259" key="3">
    <source>
        <dbReference type="Pfam" id="PF20153"/>
    </source>
</evidence>
<feature type="transmembrane region" description="Helical" evidence="2">
    <location>
        <begin position="76"/>
        <end position="98"/>
    </location>
</feature>
<keyword evidence="2" id="KW-0812">Transmembrane</keyword>
<dbReference type="EMBL" id="JAACJO010000004">
    <property type="protein sequence ID" value="KAF5359783.1"/>
    <property type="molecule type" value="Genomic_DNA"/>
</dbReference>
<sequence>METPFTAPISPTADSPVQVPGGVAQRPVPSITPPRSNPPLRKSAYRVDVDPKDPWEICLEFAKHYTKDVGLRKEEIYKLLIVAGLFSVVFAAFALVSYRTPHQAPADKAVLLLKSLLDLHLNGATKPQQNLSIGLDPWAPTSSAAERIAFYYSLSLVLSLSVLMVGIVCLQWVHKFGRNCVGSQREQLRVYYMRYRGLGKWHVFKVLAALPFVLFLSLLFFFAGLVELLAEVDVTCAIIPAVFVGITSMFLLITFHSRPGGHPEDA</sequence>
<evidence type="ECO:0000256" key="2">
    <source>
        <dbReference type="SAM" id="Phobius"/>
    </source>
</evidence>
<feature type="transmembrane region" description="Helical" evidence="2">
    <location>
        <begin position="150"/>
        <end position="173"/>
    </location>
</feature>
<keyword evidence="2" id="KW-1133">Transmembrane helix</keyword>
<evidence type="ECO:0000313" key="5">
    <source>
        <dbReference type="Proteomes" id="UP000559027"/>
    </source>
</evidence>
<comment type="caution">
    <text evidence="4">The sequence shown here is derived from an EMBL/GenBank/DDBJ whole genome shotgun (WGS) entry which is preliminary data.</text>
</comment>
<evidence type="ECO:0000256" key="1">
    <source>
        <dbReference type="SAM" id="MobiDB-lite"/>
    </source>
</evidence>
<accession>A0A8H5LJX0</accession>
<dbReference type="AlphaFoldDB" id="A0A8H5LJX0"/>
<evidence type="ECO:0000313" key="4">
    <source>
        <dbReference type="EMBL" id="KAF5359783.1"/>
    </source>
</evidence>
<organism evidence="4 5">
    <name type="scientific">Leucocoprinus leucothites</name>
    <dbReference type="NCBI Taxonomy" id="201217"/>
    <lineage>
        <taxon>Eukaryota</taxon>
        <taxon>Fungi</taxon>
        <taxon>Dikarya</taxon>
        <taxon>Basidiomycota</taxon>
        <taxon>Agaricomycotina</taxon>
        <taxon>Agaricomycetes</taxon>
        <taxon>Agaricomycetidae</taxon>
        <taxon>Agaricales</taxon>
        <taxon>Agaricineae</taxon>
        <taxon>Agaricaceae</taxon>
        <taxon>Leucocoprinus</taxon>
    </lineage>
</organism>
<gene>
    <name evidence="4" type="ORF">D9756_002956</name>
</gene>
<dbReference type="Proteomes" id="UP000559027">
    <property type="component" value="Unassembled WGS sequence"/>
</dbReference>
<protein>
    <recommendedName>
        <fullName evidence="3">DUF6535 domain-containing protein</fullName>
    </recommendedName>
</protein>
<keyword evidence="2" id="KW-0472">Membrane</keyword>
<dbReference type="Pfam" id="PF20153">
    <property type="entry name" value="DUF6535"/>
    <property type="match status" value="1"/>
</dbReference>
<dbReference type="InterPro" id="IPR045338">
    <property type="entry name" value="DUF6535"/>
</dbReference>
<feature type="region of interest" description="Disordered" evidence="1">
    <location>
        <begin position="1"/>
        <end position="43"/>
    </location>
</feature>
<proteinExistence type="predicted"/>